<dbReference type="RefSeq" id="WP_183997103.1">
    <property type="nucleotide sequence ID" value="NZ_JACIEH010000002.1"/>
</dbReference>
<reference evidence="2 3" key="1">
    <citation type="submission" date="2020-08" db="EMBL/GenBank/DDBJ databases">
        <title>Genomic Encyclopedia of Type Strains, Phase IV (KMG-IV): sequencing the most valuable type-strain genomes for metagenomic binning, comparative biology and taxonomic classification.</title>
        <authorList>
            <person name="Goeker M."/>
        </authorList>
    </citation>
    <scope>NUCLEOTIDE SEQUENCE [LARGE SCALE GENOMIC DNA]</scope>
    <source>
        <strain evidence="2 3">DSM 101806</strain>
    </source>
</reference>
<comment type="caution">
    <text evidence="2">The sequence shown here is derived from an EMBL/GenBank/DDBJ whole genome shotgun (WGS) entry which is preliminary data.</text>
</comment>
<accession>A0A7W6NXA3</accession>
<dbReference type="EMBL" id="JACIEH010000002">
    <property type="protein sequence ID" value="MBB4098364.1"/>
    <property type="molecule type" value="Genomic_DNA"/>
</dbReference>
<dbReference type="InterPro" id="IPR014710">
    <property type="entry name" value="RmlC-like_jellyroll"/>
</dbReference>
<sequence>MDEAKAIIERLGLARHPEGGWYRETWRAAAGGDGRSKGTAIHFLLEQGQRSHWHRVDAEEWWLWHAGSPLDLHIADAAEQDPVTTRLGGDVLAGYAPQCLVPANRWQATEAPHGWALVSCIVVPGFDFAGFELAPPHWAPRNIIT</sequence>
<dbReference type="InterPro" id="IPR009327">
    <property type="entry name" value="Cupin_DUF985"/>
</dbReference>
<dbReference type="CDD" id="cd06121">
    <property type="entry name" value="cupin_YML079wp"/>
    <property type="match status" value="1"/>
</dbReference>
<dbReference type="SUPFAM" id="SSF51182">
    <property type="entry name" value="RmlC-like cupins"/>
    <property type="match status" value="1"/>
</dbReference>
<protein>
    <recommendedName>
        <fullName evidence="1">DUF985 domain-containing protein</fullName>
    </recommendedName>
</protein>
<dbReference type="Pfam" id="PF06172">
    <property type="entry name" value="Cupin_5"/>
    <property type="match status" value="1"/>
</dbReference>
<evidence type="ECO:0000313" key="2">
    <source>
        <dbReference type="EMBL" id="MBB4098364.1"/>
    </source>
</evidence>
<dbReference type="InterPro" id="IPR011051">
    <property type="entry name" value="RmlC_Cupin_sf"/>
</dbReference>
<dbReference type="Proteomes" id="UP000557392">
    <property type="component" value="Unassembled WGS sequence"/>
</dbReference>
<dbReference type="PANTHER" id="PTHR33387">
    <property type="entry name" value="RMLC-LIKE JELLY ROLL FOLD PROTEIN"/>
    <property type="match status" value="1"/>
</dbReference>
<evidence type="ECO:0000259" key="1">
    <source>
        <dbReference type="Pfam" id="PF06172"/>
    </source>
</evidence>
<dbReference type="AlphaFoldDB" id="A0A7W6NXA3"/>
<proteinExistence type="predicted"/>
<gene>
    <name evidence="2" type="ORF">GGR46_001928</name>
</gene>
<dbReference type="Gene3D" id="2.60.120.10">
    <property type="entry name" value="Jelly Rolls"/>
    <property type="match status" value="1"/>
</dbReference>
<feature type="domain" description="DUF985" evidence="1">
    <location>
        <begin position="6"/>
        <end position="134"/>
    </location>
</feature>
<name>A0A7W6NXA3_9SPHN</name>
<keyword evidence="3" id="KW-1185">Reference proteome</keyword>
<dbReference type="PANTHER" id="PTHR33387:SF3">
    <property type="entry name" value="DUF985 DOMAIN-CONTAINING PROTEIN"/>
    <property type="match status" value="1"/>
</dbReference>
<organism evidence="2 3">
    <name type="scientific">Sphingomonas kyeonggiensis</name>
    <dbReference type="NCBI Taxonomy" id="1268553"/>
    <lineage>
        <taxon>Bacteria</taxon>
        <taxon>Pseudomonadati</taxon>
        <taxon>Pseudomonadota</taxon>
        <taxon>Alphaproteobacteria</taxon>
        <taxon>Sphingomonadales</taxon>
        <taxon>Sphingomonadaceae</taxon>
        <taxon>Sphingomonas</taxon>
    </lineage>
</organism>
<evidence type="ECO:0000313" key="3">
    <source>
        <dbReference type="Proteomes" id="UP000557392"/>
    </source>
</evidence>
<dbReference type="InterPro" id="IPR039935">
    <property type="entry name" value="YML079W-like"/>
</dbReference>